<dbReference type="Proteomes" id="UP000321304">
    <property type="component" value="Unassembled WGS sequence"/>
</dbReference>
<dbReference type="AlphaFoldDB" id="A0A560KVM5"/>
<organism evidence="1 2">
    <name type="scientific">Bradyrhizobium macuxiense</name>
    <dbReference type="NCBI Taxonomy" id="1755647"/>
    <lineage>
        <taxon>Bacteria</taxon>
        <taxon>Pseudomonadati</taxon>
        <taxon>Pseudomonadota</taxon>
        <taxon>Alphaproteobacteria</taxon>
        <taxon>Hyphomicrobiales</taxon>
        <taxon>Nitrobacteraceae</taxon>
        <taxon>Bradyrhizobium</taxon>
    </lineage>
</organism>
<protein>
    <submittedName>
        <fullName evidence="1">Uncharacterized protein</fullName>
    </submittedName>
</protein>
<reference evidence="1 2" key="1">
    <citation type="submission" date="2019-06" db="EMBL/GenBank/DDBJ databases">
        <title>Genomic Encyclopedia of Type Strains, Phase IV (KMG-V): Genome sequencing to study the core and pangenomes of soil and plant-associated prokaryotes.</title>
        <authorList>
            <person name="Whitman W."/>
        </authorList>
    </citation>
    <scope>NUCLEOTIDE SEQUENCE [LARGE SCALE GENOMIC DNA]</scope>
    <source>
        <strain evidence="1 2">BR 10355</strain>
    </source>
</reference>
<proteinExistence type="predicted"/>
<keyword evidence="2" id="KW-1185">Reference proteome</keyword>
<evidence type="ECO:0000313" key="1">
    <source>
        <dbReference type="EMBL" id="TWB87283.1"/>
    </source>
</evidence>
<dbReference type="EMBL" id="VITY01000022">
    <property type="protein sequence ID" value="TWB87283.1"/>
    <property type="molecule type" value="Genomic_DNA"/>
</dbReference>
<evidence type="ECO:0000313" key="2">
    <source>
        <dbReference type="Proteomes" id="UP000321304"/>
    </source>
</evidence>
<gene>
    <name evidence="1" type="ORF">FBZ93_12264</name>
</gene>
<accession>A0A560KVM5</accession>
<sequence length="205" mass="22222">MISSNLPKSRHHGAPKHGDALLAGPIRYRCCGRKLTLRYSGMKHHIPRAPGWTTARRIAFGDLRVDDAIEEALASSDPASSQRPRPRQPKPLIKGIKFAKRSGVISKRPVKPPIAPSGNLTRLIRQTARLPRSLRPAESLACPHCGGWRCKIAAHDAATAPIAIDPALLSVLASNLEAAWSGPTTDARLKKRIVRTPGQLGHANH</sequence>
<comment type="caution">
    <text evidence="1">The sequence shown here is derived from an EMBL/GenBank/DDBJ whole genome shotgun (WGS) entry which is preliminary data.</text>
</comment>
<name>A0A560KVM5_9BRAD</name>
<dbReference type="RefSeq" id="WP_167529424.1">
    <property type="nucleotide sequence ID" value="NZ_VITY01000022.1"/>
</dbReference>